<keyword evidence="2" id="KW-1185">Reference proteome</keyword>
<evidence type="ECO:0000313" key="1">
    <source>
        <dbReference type="EMBL" id="OTF70714.1"/>
    </source>
</evidence>
<dbReference type="OrthoDB" id="6516162at2759"/>
<dbReference type="Proteomes" id="UP000194236">
    <property type="component" value="Unassembled WGS sequence"/>
</dbReference>
<dbReference type="AlphaFoldDB" id="A0A1Y3AS89"/>
<accession>A0A1Y3AS89</accession>
<evidence type="ECO:0000313" key="2">
    <source>
        <dbReference type="Proteomes" id="UP000194236"/>
    </source>
</evidence>
<reference evidence="1 2" key="1">
    <citation type="submission" date="2017-03" db="EMBL/GenBank/DDBJ databases">
        <title>Genome Survey of Euroglyphus maynei.</title>
        <authorList>
            <person name="Arlian L.G."/>
            <person name="Morgan M.S."/>
            <person name="Rider S.D."/>
        </authorList>
    </citation>
    <scope>NUCLEOTIDE SEQUENCE [LARGE SCALE GENOMIC DNA]</scope>
    <source>
        <strain evidence="1">Arlian Lab</strain>
        <tissue evidence="1">Whole body</tissue>
    </source>
</reference>
<proteinExistence type="predicted"/>
<name>A0A1Y3AS89_EURMA</name>
<comment type="caution">
    <text evidence="1">The sequence shown here is derived from an EMBL/GenBank/DDBJ whole genome shotgun (WGS) entry which is preliminary data.</text>
</comment>
<protein>
    <submittedName>
        <fullName evidence="1">Uncharacterized protein</fullName>
    </submittedName>
</protein>
<gene>
    <name evidence="1" type="ORF">BLA29_004972</name>
</gene>
<sequence length="81" mass="9393">MLSVFYRFINRFPLNELVNVIAQAAINGDIPFNKVDLNKPFKMQQLQIPILLLRPDDIYKASAQPIRIPIYGKIFCFIVNL</sequence>
<dbReference type="EMBL" id="MUJZ01064333">
    <property type="protein sequence ID" value="OTF70714.1"/>
    <property type="molecule type" value="Genomic_DNA"/>
</dbReference>
<organism evidence="1 2">
    <name type="scientific">Euroglyphus maynei</name>
    <name type="common">Mayne's house dust mite</name>
    <dbReference type="NCBI Taxonomy" id="6958"/>
    <lineage>
        <taxon>Eukaryota</taxon>
        <taxon>Metazoa</taxon>
        <taxon>Ecdysozoa</taxon>
        <taxon>Arthropoda</taxon>
        <taxon>Chelicerata</taxon>
        <taxon>Arachnida</taxon>
        <taxon>Acari</taxon>
        <taxon>Acariformes</taxon>
        <taxon>Sarcoptiformes</taxon>
        <taxon>Astigmata</taxon>
        <taxon>Psoroptidia</taxon>
        <taxon>Analgoidea</taxon>
        <taxon>Pyroglyphidae</taxon>
        <taxon>Pyroglyphinae</taxon>
        <taxon>Euroglyphus</taxon>
    </lineage>
</organism>